<dbReference type="GeneID" id="106967404"/>
<feature type="region of interest" description="Disordered" evidence="5">
    <location>
        <begin position="157"/>
        <end position="191"/>
    </location>
</feature>
<sequence length="1212" mass="138462">MIFSDMNTVSGSPKVHPPNGTRFYTFQEFAALTKELNACREQLLEKEEEISELKAERNNTRLLLEHLECLVSRHERSLRMTVVKRQAQSPSGVSSEVEVLKALKSLFEHHKALDEKVRERLRVSLERVSALEEELAAANQEIVALREQNVHIQRKMASSEGSTESEHLEGMEPGQKVHEKRLSNGSIDSTDETSQIVELQELLEKQNYEMAQMKERLAALSSRVGEVEQEAETARKDLIKTEEMNTKYQRDIREAMAQKEDMEERITTLEKRYLSAQRESTSIHDMNDKLENELANKEAILRQMEEKNRQLQERLELAEQKLQQTMRKAETLPEVEAELAQRIAALTKSDPTSSTSSDDYQYVMEAKLQEMISIRRKAEERHGNIEERMRHLEGQLEEKNQELQRARQREKMNEEHNKRLSDTVDRLLTESNERLQLHLKERMAALEEKNVLIQESETFRKNLEESLHDKERLAEEIEKLRSELDQLKMRTGSLIEPTISRTHLDTSAELRYSVGSLVDSQTDYRTTKVIRRPRRGRMGVRRDEPKVKSLGDHEWNRTQQIGVLSSHPFESDTEMSDIDDDDRETIFSSMDLLSPSGHSDAQTLAMMLQEQLDAINKEIRLIQEEKESTELRAEEIENRVASVSLEGLNLARVHPGTSITASVTASSLASSSPPSGHSTPKLTPRSPAREMDRMGVMTLPSDLRKHRRKIAVVEEDGREDKATIKCETSPPPTPRAIRMTHTLPSSYHNDARSSLSASLEPESLGLGSSNSSQDSLHKAPKKKGIKSSIGRLFGKKEKARLGQLRGFMETEAAAQESLGLGKLGTQAEKDRRLKKKHELLEEARRKGLPFAQWDGPTVVAWLELWLGMPAWYVAACRANVKSGAIMSALSDTEIQREIGISNPLHRLKLRLAIQEMVSLTSPSAPPTSRTPSGNVWVTHEEMENLAAPAKTKESEEGSWAQCPVFLQTLAYGDMNHEWIGNEWLPSLGLPQYRSYFMECLVDARMLDHLTKKDLRVHLKMVDSFHRTSLQYGIMCLKRLNYDRKELERRREASQHEIKDVLVWSNDRVIRWIQAIGLREYANNILESGVHGSLIALDENFDYSSLALLLQIPTQNTQARQILEREYNNLLALGTERRLDESDDKNFRRGSTWRRQFPPREVHGISMMPGSSETLPAGFRLTTTSGQSRKMTTDVASSRLQRLDNSTVRTYSC</sequence>
<dbReference type="Pfam" id="PF25526">
    <property type="entry name" value="LIP-1"/>
    <property type="match status" value="1"/>
</dbReference>
<feature type="coiled-coil region" evidence="4">
    <location>
        <begin position="196"/>
        <end position="332"/>
    </location>
</feature>
<evidence type="ECO:0000313" key="7">
    <source>
        <dbReference type="Proteomes" id="UP001652583"/>
    </source>
</evidence>
<evidence type="ECO:0000256" key="1">
    <source>
        <dbReference type="ARBA" id="ARBA00007026"/>
    </source>
</evidence>
<accession>A0ABM3QF12</accession>
<dbReference type="InterPro" id="IPR057892">
    <property type="entry name" value="LIP-1_CC2"/>
</dbReference>
<dbReference type="SMART" id="SM00454">
    <property type="entry name" value="SAM"/>
    <property type="match status" value="3"/>
</dbReference>
<dbReference type="InterPro" id="IPR013761">
    <property type="entry name" value="SAM/pointed_sf"/>
</dbReference>
<dbReference type="PANTHER" id="PTHR12587:SF6">
    <property type="entry name" value="LIPRIN-ALPHA-2"/>
    <property type="match status" value="1"/>
</dbReference>
<feature type="region of interest" description="Disordered" evidence="5">
    <location>
        <begin position="707"/>
        <end position="789"/>
    </location>
</feature>
<feature type="coiled-coil region" evidence="4">
    <location>
        <begin position="605"/>
        <end position="646"/>
    </location>
</feature>
<dbReference type="CDD" id="cd09565">
    <property type="entry name" value="SAM_liprin-alpha1_2_3_4_repeat2"/>
    <property type="match status" value="1"/>
</dbReference>
<dbReference type="CDD" id="cd09562">
    <property type="entry name" value="SAM_liprin-alpha1_2_3_4_repeat1"/>
    <property type="match status" value="1"/>
</dbReference>
<feature type="coiled-coil region" evidence="4">
    <location>
        <begin position="375"/>
        <end position="416"/>
    </location>
</feature>
<keyword evidence="3 4" id="KW-0175">Coiled coil</keyword>
<feature type="domain" description="SAM" evidence="6">
    <location>
        <begin position="853"/>
        <end position="919"/>
    </location>
</feature>
<dbReference type="Proteomes" id="UP001652583">
    <property type="component" value="Chromosome B4"/>
</dbReference>
<dbReference type="PANTHER" id="PTHR12587">
    <property type="entry name" value="LAR INTERACTING PROTEIN LIP -RELATED PROTEIN"/>
    <property type="match status" value="1"/>
</dbReference>
<evidence type="ECO:0000256" key="2">
    <source>
        <dbReference type="ARBA" id="ARBA00022737"/>
    </source>
</evidence>
<dbReference type="Gene3D" id="1.10.150.50">
    <property type="entry name" value="Transcription Factor, Ets-1"/>
    <property type="match status" value="3"/>
</dbReference>
<feature type="domain" description="SAM" evidence="6">
    <location>
        <begin position="1063"/>
        <end position="1132"/>
    </location>
</feature>
<comment type="similarity">
    <text evidence="1">Belongs to the liprin family. Liprin-alpha subfamily.</text>
</comment>
<evidence type="ECO:0000259" key="6">
    <source>
        <dbReference type="PROSITE" id="PS50105"/>
    </source>
</evidence>
<feature type="coiled-coil region" evidence="4">
    <location>
        <begin position="121"/>
        <end position="155"/>
    </location>
</feature>
<dbReference type="InterPro" id="IPR001660">
    <property type="entry name" value="SAM"/>
</dbReference>
<dbReference type="InterPro" id="IPR037622">
    <property type="entry name" value="LIP-1_SAM_3"/>
</dbReference>
<feature type="coiled-coil region" evidence="4">
    <location>
        <begin position="29"/>
        <end position="70"/>
    </location>
</feature>
<reference evidence="8" key="1">
    <citation type="submission" date="2025-08" db="UniProtKB">
        <authorList>
            <consortium name="RefSeq"/>
        </authorList>
    </citation>
    <scope>IDENTIFICATION</scope>
    <source>
        <tissue evidence="8">Blood</tissue>
    </source>
</reference>
<keyword evidence="2" id="KW-0677">Repeat</keyword>
<protein>
    <submittedName>
        <fullName evidence="8">Liprin-alpha-2 isoform X10</fullName>
    </submittedName>
</protein>
<dbReference type="RefSeq" id="XP_053082514.1">
    <property type="nucleotide sequence ID" value="XM_053226539.1"/>
</dbReference>
<feature type="coiled-coil region" evidence="4">
    <location>
        <begin position="460"/>
        <end position="490"/>
    </location>
</feature>
<proteinExistence type="inferred from homology"/>
<keyword evidence="7" id="KW-1185">Reference proteome</keyword>
<organism evidence="7 8">
    <name type="scientific">Acinonyx jubatus</name>
    <name type="common">Cheetah</name>
    <dbReference type="NCBI Taxonomy" id="32536"/>
    <lineage>
        <taxon>Eukaryota</taxon>
        <taxon>Metazoa</taxon>
        <taxon>Chordata</taxon>
        <taxon>Craniata</taxon>
        <taxon>Vertebrata</taxon>
        <taxon>Euteleostomi</taxon>
        <taxon>Mammalia</taxon>
        <taxon>Eutheria</taxon>
        <taxon>Laurasiatheria</taxon>
        <taxon>Carnivora</taxon>
        <taxon>Feliformia</taxon>
        <taxon>Felidae</taxon>
        <taxon>Felinae</taxon>
        <taxon>Acinonyx</taxon>
    </lineage>
</organism>
<dbReference type="SUPFAM" id="SSF57997">
    <property type="entry name" value="Tropomyosin"/>
    <property type="match status" value="1"/>
</dbReference>
<evidence type="ECO:0000256" key="5">
    <source>
        <dbReference type="SAM" id="MobiDB-lite"/>
    </source>
</evidence>
<dbReference type="PROSITE" id="PS50105">
    <property type="entry name" value="SAM_DOMAIN"/>
    <property type="match status" value="3"/>
</dbReference>
<dbReference type="Pfam" id="PF07647">
    <property type="entry name" value="SAM_2"/>
    <property type="match status" value="1"/>
</dbReference>
<feature type="compositionally biased region" description="Low complexity" evidence="5">
    <location>
        <begin position="753"/>
        <end position="774"/>
    </location>
</feature>
<evidence type="ECO:0000256" key="4">
    <source>
        <dbReference type="SAM" id="Coils"/>
    </source>
</evidence>
<feature type="domain" description="SAM" evidence="6">
    <location>
        <begin position="982"/>
        <end position="1039"/>
    </location>
</feature>
<dbReference type="Pfam" id="PF00536">
    <property type="entry name" value="SAM_1"/>
    <property type="match status" value="2"/>
</dbReference>
<dbReference type="InterPro" id="IPR037620">
    <property type="entry name" value="LIP-1_SAM_1"/>
</dbReference>
<feature type="region of interest" description="Disordered" evidence="5">
    <location>
        <begin position="664"/>
        <end position="693"/>
    </location>
</feature>
<feature type="compositionally biased region" description="Low complexity" evidence="5">
    <location>
        <begin position="664"/>
        <end position="680"/>
    </location>
</feature>
<dbReference type="CDD" id="cd09568">
    <property type="entry name" value="SAM_liprin-alpha1_2_3_4_repeat3"/>
    <property type="match status" value="1"/>
</dbReference>
<gene>
    <name evidence="8" type="primary">PPFIA2</name>
</gene>
<dbReference type="InterPro" id="IPR029515">
    <property type="entry name" value="Liprin"/>
</dbReference>
<dbReference type="SUPFAM" id="SSF47769">
    <property type="entry name" value="SAM/Pointed domain"/>
    <property type="match status" value="3"/>
</dbReference>
<evidence type="ECO:0000256" key="3">
    <source>
        <dbReference type="ARBA" id="ARBA00023054"/>
    </source>
</evidence>
<feature type="compositionally biased region" description="Basic and acidic residues" evidence="5">
    <location>
        <begin position="164"/>
        <end position="182"/>
    </location>
</feature>
<evidence type="ECO:0000313" key="8">
    <source>
        <dbReference type="RefSeq" id="XP_053082514.1"/>
    </source>
</evidence>
<dbReference type="InterPro" id="IPR037621">
    <property type="entry name" value="LIP-1_SAM_2"/>
</dbReference>
<name>A0ABM3QF12_ACIJB</name>